<proteinExistence type="predicted"/>
<feature type="region of interest" description="Disordered" evidence="4">
    <location>
        <begin position="55"/>
        <end position="105"/>
    </location>
</feature>
<dbReference type="Pfam" id="PF00320">
    <property type="entry name" value="GATA"/>
    <property type="match status" value="1"/>
</dbReference>
<dbReference type="Gene3D" id="3.30.50.10">
    <property type="entry name" value="Erythroid Transcription Factor GATA-1, subunit A"/>
    <property type="match status" value="1"/>
</dbReference>
<dbReference type="CDD" id="cd00202">
    <property type="entry name" value="ZnF_GATA"/>
    <property type="match status" value="1"/>
</dbReference>
<evidence type="ECO:0000256" key="1">
    <source>
        <dbReference type="ARBA" id="ARBA00004123"/>
    </source>
</evidence>
<keyword evidence="3" id="KW-0862">Zinc</keyword>
<dbReference type="InterPro" id="IPR044867">
    <property type="entry name" value="DEUBAD_dom"/>
</dbReference>
<dbReference type="EMBL" id="OZ020097">
    <property type="protein sequence ID" value="CAK9268131.1"/>
    <property type="molecule type" value="Genomic_DNA"/>
</dbReference>
<dbReference type="Proteomes" id="UP001497444">
    <property type="component" value="Chromosome 2"/>
</dbReference>
<accession>A0ABP0WMM8</accession>
<evidence type="ECO:0000256" key="3">
    <source>
        <dbReference type="PROSITE-ProRule" id="PRU00094"/>
    </source>
</evidence>
<evidence type="ECO:0000256" key="4">
    <source>
        <dbReference type="SAM" id="MobiDB-lite"/>
    </source>
</evidence>
<feature type="compositionally biased region" description="Polar residues" evidence="4">
    <location>
        <begin position="135"/>
        <end position="146"/>
    </location>
</feature>
<reference evidence="7 8" key="1">
    <citation type="submission" date="2024-02" db="EMBL/GenBank/DDBJ databases">
        <authorList>
            <consortium name="ELIXIR-Norway"/>
            <consortium name="Elixir Norway"/>
        </authorList>
    </citation>
    <scope>NUCLEOTIDE SEQUENCE [LARGE SCALE GENOMIC DNA]</scope>
</reference>
<feature type="domain" description="GATA-type" evidence="5">
    <location>
        <begin position="13"/>
        <end position="46"/>
    </location>
</feature>
<name>A0ABP0WMM8_9BRYO</name>
<dbReference type="InterPro" id="IPR000679">
    <property type="entry name" value="Znf_GATA"/>
</dbReference>
<keyword evidence="3" id="KW-0863">Zinc-finger</keyword>
<protein>
    <recommendedName>
        <fullName evidence="9">GATA transcription factor</fullName>
    </recommendedName>
</protein>
<dbReference type="PROSITE" id="PS51916">
    <property type="entry name" value="DEUBAD"/>
    <property type="match status" value="1"/>
</dbReference>
<evidence type="ECO:0000259" key="6">
    <source>
        <dbReference type="PROSITE" id="PS51916"/>
    </source>
</evidence>
<evidence type="ECO:0000313" key="8">
    <source>
        <dbReference type="Proteomes" id="UP001497444"/>
    </source>
</evidence>
<keyword evidence="8" id="KW-1185">Reference proteome</keyword>
<keyword evidence="2" id="KW-0539">Nucleus</keyword>
<dbReference type="PANTHER" id="PTHR46855">
    <property type="entry name" value="OSJNBB0038F03.10 PROTEIN"/>
    <property type="match status" value="1"/>
</dbReference>
<evidence type="ECO:0000256" key="2">
    <source>
        <dbReference type="ARBA" id="ARBA00023242"/>
    </source>
</evidence>
<dbReference type="SMART" id="SM00401">
    <property type="entry name" value="ZnF_GATA"/>
    <property type="match status" value="1"/>
</dbReference>
<dbReference type="InterPro" id="IPR013088">
    <property type="entry name" value="Znf_NHR/GATA"/>
</dbReference>
<dbReference type="PROSITE" id="PS00344">
    <property type="entry name" value="GATA_ZN_FINGER_1"/>
    <property type="match status" value="1"/>
</dbReference>
<evidence type="ECO:0000313" key="7">
    <source>
        <dbReference type="EMBL" id="CAK9268131.1"/>
    </source>
</evidence>
<dbReference type="PANTHER" id="PTHR46855:SF1">
    <property type="entry name" value="GATA TRANSCRIPTION FACTOR 26"/>
    <property type="match status" value="1"/>
</dbReference>
<comment type="subcellular location">
    <subcellularLocation>
        <location evidence="1">Nucleus</location>
    </subcellularLocation>
</comment>
<feature type="region of interest" description="Disordered" evidence="4">
    <location>
        <begin position="120"/>
        <end position="162"/>
    </location>
</feature>
<dbReference type="SUPFAM" id="SSF57716">
    <property type="entry name" value="Glucocorticoid receptor-like (DNA-binding domain)"/>
    <property type="match status" value="1"/>
</dbReference>
<organism evidence="7 8">
    <name type="scientific">Sphagnum jensenii</name>
    <dbReference type="NCBI Taxonomy" id="128206"/>
    <lineage>
        <taxon>Eukaryota</taxon>
        <taxon>Viridiplantae</taxon>
        <taxon>Streptophyta</taxon>
        <taxon>Embryophyta</taxon>
        <taxon>Bryophyta</taxon>
        <taxon>Sphagnophytina</taxon>
        <taxon>Sphagnopsida</taxon>
        <taxon>Sphagnales</taxon>
        <taxon>Sphagnaceae</taxon>
        <taxon>Sphagnum</taxon>
    </lineage>
</organism>
<feature type="domain" description="DEUBAD" evidence="6">
    <location>
        <begin position="320"/>
        <end position="430"/>
    </location>
</feature>
<gene>
    <name evidence="7" type="ORF">CSSPJE1EN1_LOCUS13609</name>
</gene>
<sequence length="573" mass="62721">MSPPRRRGKQGPCGHCGIETTPLWRNGPPEKPVLCNACGSRWRTKGTLLNYMPMHSGGFGGAGSKEGVARRKKGSHKRSSDPACSHKRKEPSGGHVEIRTPASLHHPLLLKDAEEELKTTSSLESGVFGPDSDALSRSSPVQSDSSAGLGWEGPIPSRKRTPMVRGCTSLEKLISHFQELMNESPPQSCPTARSSESAEELLVEGTPSIMTVEKGVDIEFIQQNPMPLLQEPAVEVMSFLMESAGNVEAMQGMDARFSNGVVVEPLNEAPIFPAQGKEKPSHFLKEMEDMGYLRSDHRLVPNKALLENFPCNKQDVLQGCQSPLVFLEMKEILSFDTYTGLLTDQEQGQLARLVSPVDINRIPESLKEMFNSGQFEGALVNFQQLLSEGMFDSLEPGMDAGVLEHLQQLLTASDLNSSGWMERLSQLQIYNKHWGGSSDLSKNKELIKDKMNGCRVPLIVGSGSIKNSLDNAVSMDDLPDLQVPGSDGMEPDFLFDLSSNILSFHEAEVLQQPVWTKSKEESESNQIESGGLIMSNIWHMDNSLSELFWNPLCGSPGNGLPNGAVLNPGQMLI</sequence>
<dbReference type="InterPro" id="IPR044589">
    <property type="entry name" value="GATA26/27"/>
</dbReference>
<evidence type="ECO:0008006" key="9">
    <source>
        <dbReference type="Google" id="ProtNLM"/>
    </source>
</evidence>
<keyword evidence="3" id="KW-0479">Metal-binding</keyword>
<evidence type="ECO:0000259" key="5">
    <source>
        <dbReference type="PROSITE" id="PS50114"/>
    </source>
</evidence>
<dbReference type="PROSITE" id="PS50114">
    <property type="entry name" value="GATA_ZN_FINGER_2"/>
    <property type="match status" value="1"/>
</dbReference>